<dbReference type="EMBL" id="JH719395">
    <property type="protein sequence ID" value="EJC78828.1"/>
    <property type="molecule type" value="Genomic_DNA"/>
</dbReference>
<sequence>MGVFVARKVSRLKAYEAWRCAMRILSSALTLCIAIALCTPSAIYVSLPGYAFKTNPKCQRHVPKTRFDNRCDWPRLGFKDFTPPLVTVLGI</sequence>
<dbReference type="AlphaFoldDB" id="J0W145"/>
<gene>
    <name evidence="2" type="ORF">Rleg4DRAFT_0398</name>
</gene>
<dbReference type="Proteomes" id="UP000005732">
    <property type="component" value="Unassembled WGS sequence"/>
</dbReference>
<protein>
    <submittedName>
        <fullName evidence="2">Uncharacterized protein</fullName>
    </submittedName>
</protein>
<keyword evidence="1" id="KW-0472">Membrane</keyword>
<organism evidence="2 3">
    <name type="scientific">Rhizobium leguminosarum bv. trifolii WSM2297</name>
    <dbReference type="NCBI Taxonomy" id="754762"/>
    <lineage>
        <taxon>Bacteria</taxon>
        <taxon>Pseudomonadati</taxon>
        <taxon>Pseudomonadota</taxon>
        <taxon>Alphaproteobacteria</taxon>
        <taxon>Hyphomicrobiales</taxon>
        <taxon>Rhizobiaceae</taxon>
        <taxon>Rhizobium/Agrobacterium group</taxon>
        <taxon>Rhizobium</taxon>
    </lineage>
</organism>
<keyword evidence="1" id="KW-1133">Transmembrane helix</keyword>
<accession>J0W145</accession>
<dbReference type="HOGENOM" id="CLU_187692_0_0_5"/>
<keyword evidence="1" id="KW-0812">Transmembrane</keyword>
<evidence type="ECO:0000256" key="1">
    <source>
        <dbReference type="SAM" id="Phobius"/>
    </source>
</evidence>
<evidence type="ECO:0000313" key="3">
    <source>
        <dbReference type="Proteomes" id="UP000005732"/>
    </source>
</evidence>
<name>J0W145_RHILT</name>
<evidence type="ECO:0000313" key="2">
    <source>
        <dbReference type="EMBL" id="EJC78828.1"/>
    </source>
</evidence>
<feature type="transmembrane region" description="Helical" evidence="1">
    <location>
        <begin position="21"/>
        <end position="47"/>
    </location>
</feature>
<proteinExistence type="predicted"/>
<reference evidence="2 3" key="1">
    <citation type="submission" date="2012-02" db="EMBL/GenBank/DDBJ databases">
        <title>Improved High-Quality Draft Sequence of Rhizobium leguminosarum bv. trifolii WSM2297.</title>
        <authorList>
            <consortium name="US DOE Joint Genome Institute"/>
            <person name="Lucas S."/>
            <person name="Han J."/>
            <person name="Lapidus A."/>
            <person name="Cheng J.-F."/>
            <person name="Goodwin L."/>
            <person name="Pitluck S."/>
            <person name="Peters L."/>
            <person name="Ovchinnikova G."/>
            <person name="Zhang X."/>
            <person name="Detter J.C."/>
            <person name="Han C."/>
            <person name="Tapia R."/>
            <person name="Land M."/>
            <person name="Hauser L."/>
            <person name="Kyrpides N."/>
            <person name="Ivanova N."/>
            <person name="Pagani I."/>
            <person name="Brau L."/>
            <person name="Yates R."/>
            <person name="O'Hara G."/>
            <person name="Rui T."/>
            <person name="Howieson J."/>
            <person name="Reeve W."/>
            <person name="Woyke T."/>
        </authorList>
    </citation>
    <scope>NUCLEOTIDE SEQUENCE [LARGE SCALE GENOMIC DNA]</scope>
    <source>
        <strain evidence="2 3">WSM2297</strain>
    </source>
</reference>